<keyword evidence="4" id="KW-0560">Oxidoreductase</keyword>
<dbReference type="SUPFAM" id="SSF51905">
    <property type="entry name" value="FAD/NAD(P)-binding domain"/>
    <property type="match status" value="2"/>
</dbReference>
<accession>A0A9W4TUQ7</accession>
<dbReference type="PRINTS" id="PR00368">
    <property type="entry name" value="FADPNR"/>
</dbReference>
<keyword evidence="2" id="KW-0285">Flavoprotein</keyword>
<name>A0A9W4TUQ7_9ASCO</name>
<evidence type="ECO:0000256" key="4">
    <source>
        <dbReference type="ARBA" id="ARBA00023002"/>
    </source>
</evidence>
<sequence length="366" mass="40978">MTIESKNIIIIGASYAGILALKSILNKTNQYEQIKLNIIVITPNDKAFYNVATPRLLIEYEKIDNVLFSIKETVDNIAAKYSNHSVNFIQGTVKSVDLENHEVVIQSKYKYDNLIIASGSRSIMPCWKLDNEKDQSLTINSIKHLSQQIKNSKSIAIIGGGTTGVETSGELASNYSDKKITLYSGSKIVLQSIPCLSSKAEDQLKKLGVEIINNKQVEVDGNKVKYDDIVQEYDLVIQAQKLIPNSEFLPNQVLENGYVKTDEFFRLHSFPEVICLGDILSIGSHSLVDLLYNQKNVFDKVISYEIFKDESILFQGYKQSTRATMVVPIGKNGGVGVVFGIPIPSFLVYWIKSRDYMISKARDNLT</sequence>
<organism evidence="7 8">
    <name type="scientific">Candida verbasci</name>
    <dbReference type="NCBI Taxonomy" id="1227364"/>
    <lineage>
        <taxon>Eukaryota</taxon>
        <taxon>Fungi</taxon>
        <taxon>Dikarya</taxon>
        <taxon>Ascomycota</taxon>
        <taxon>Saccharomycotina</taxon>
        <taxon>Pichiomycetes</taxon>
        <taxon>Debaryomycetaceae</taxon>
        <taxon>Candida/Lodderomyces clade</taxon>
        <taxon>Candida</taxon>
    </lineage>
</organism>
<dbReference type="InterPro" id="IPR023753">
    <property type="entry name" value="FAD/NAD-binding_dom"/>
</dbReference>
<dbReference type="GO" id="GO:0050660">
    <property type="term" value="F:flavin adenine dinucleotide binding"/>
    <property type="evidence" value="ECO:0007669"/>
    <property type="project" value="TreeGrafter"/>
</dbReference>
<comment type="similarity">
    <text evidence="1">Belongs to the FAD-dependent oxidoreductase family.</text>
</comment>
<dbReference type="EMBL" id="CANTUO010000002">
    <property type="protein sequence ID" value="CAI5758040.1"/>
    <property type="molecule type" value="Genomic_DNA"/>
</dbReference>
<dbReference type="InterPro" id="IPR036188">
    <property type="entry name" value="FAD/NAD-bd_sf"/>
</dbReference>
<dbReference type="AlphaFoldDB" id="A0A9W4TUQ7"/>
<proteinExistence type="inferred from homology"/>
<evidence type="ECO:0000259" key="6">
    <source>
        <dbReference type="Pfam" id="PF07992"/>
    </source>
</evidence>
<keyword evidence="5" id="KW-0472">Membrane</keyword>
<gene>
    <name evidence="7" type="ORF">CANVERA_P2552</name>
</gene>
<evidence type="ECO:0000256" key="3">
    <source>
        <dbReference type="ARBA" id="ARBA00022827"/>
    </source>
</evidence>
<dbReference type="PANTHER" id="PTHR43735:SF3">
    <property type="entry name" value="FERROPTOSIS SUPPRESSOR PROTEIN 1"/>
    <property type="match status" value="1"/>
</dbReference>
<dbReference type="PANTHER" id="PTHR43735">
    <property type="entry name" value="APOPTOSIS-INDUCING FACTOR 1"/>
    <property type="match status" value="1"/>
</dbReference>
<keyword evidence="8" id="KW-1185">Reference proteome</keyword>
<feature type="domain" description="FAD/NAD(P)-binding" evidence="6">
    <location>
        <begin position="7"/>
        <end position="280"/>
    </location>
</feature>
<reference evidence="7" key="1">
    <citation type="submission" date="2022-12" db="EMBL/GenBank/DDBJ databases">
        <authorList>
            <person name="Brejova B."/>
        </authorList>
    </citation>
    <scope>NUCLEOTIDE SEQUENCE</scope>
</reference>
<keyword evidence="5" id="KW-0812">Transmembrane</keyword>
<keyword evidence="5" id="KW-1133">Transmembrane helix</keyword>
<dbReference type="GO" id="GO:0005737">
    <property type="term" value="C:cytoplasm"/>
    <property type="evidence" value="ECO:0007669"/>
    <property type="project" value="TreeGrafter"/>
</dbReference>
<dbReference type="Pfam" id="PF07992">
    <property type="entry name" value="Pyr_redox_2"/>
    <property type="match status" value="1"/>
</dbReference>
<dbReference type="OrthoDB" id="202203at2759"/>
<evidence type="ECO:0000256" key="5">
    <source>
        <dbReference type="SAM" id="Phobius"/>
    </source>
</evidence>
<dbReference type="Gene3D" id="3.50.50.100">
    <property type="match status" value="1"/>
</dbReference>
<protein>
    <recommendedName>
        <fullName evidence="6">FAD/NAD(P)-binding domain-containing protein</fullName>
    </recommendedName>
</protein>
<evidence type="ECO:0000256" key="1">
    <source>
        <dbReference type="ARBA" id="ARBA00006442"/>
    </source>
</evidence>
<evidence type="ECO:0000313" key="7">
    <source>
        <dbReference type="EMBL" id="CAI5758040.1"/>
    </source>
</evidence>
<evidence type="ECO:0000313" key="8">
    <source>
        <dbReference type="Proteomes" id="UP001152885"/>
    </source>
</evidence>
<dbReference type="Proteomes" id="UP001152885">
    <property type="component" value="Unassembled WGS sequence"/>
</dbReference>
<comment type="caution">
    <text evidence="7">The sequence shown here is derived from an EMBL/GenBank/DDBJ whole genome shotgun (WGS) entry which is preliminary data.</text>
</comment>
<dbReference type="GO" id="GO:0004174">
    <property type="term" value="F:electron-transferring-flavoprotein dehydrogenase activity"/>
    <property type="evidence" value="ECO:0007669"/>
    <property type="project" value="TreeGrafter"/>
</dbReference>
<keyword evidence="3" id="KW-0274">FAD</keyword>
<feature type="transmembrane region" description="Helical" evidence="5">
    <location>
        <begin position="333"/>
        <end position="351"/>
    </location>
</feature>
<evidence type="ECO:0000256" key="2">
    <source>
        <dbReference type="ARBA" id="ARBA00022630"/>
    </source>
</evidence>
<dbReference type="PRINTS" id="PR00469">
    <property type="entry name" value="PNDRDTASEII"/>
</dbReference>